<gene>
    <name evidence="1" type="ORF">CROST_035220</name>
</gene>
<proteinExistence type="predicted"/>
<name>A0A1S8M7U2_9CLOT</name>
<dbReference type="AlphaFoldDB" id="A0A1S8M7U2"/>
<keyword evidence="2" id="KW-1185">Reference proteome</keyword>
<dbReference type="EMBL" id="CP096983">
    <property type="protein sequence ID" value="URZ12777.1"/>
    <property type="molecule type" value="Genomic_DNA"/>
</dbReference>
<reference evidence="1 2" key="1">
    <citation type="submission" date="2022-04" db="EMBL/GenBank/DDBJ databases">
        <title>Genome sequence of C. roseum typestrain.</title>
        <authorList>
            <person name="Poehlein A."/>
            <person name="Schoch T."/>
            <person name="Duerre P."/>
            <person name="Daniel R."/>
        </authorList>
    </citation>
    <scope>NUCLEOTIDE SEQUENCE [LARGE SCALE GENOMIC DNA]</scope>
    <source>
        <strain evidence="1 2">DSM 7320</strain>
    </source>
</reference>
<protein>
    <submittedName>
        <fullName evidence="1">Uncharacterized protein</fullName>
    </submittedName>
</protein>
<organism evidence="1 2">
    <name type="scientific">Clostridium felsineum</name>
    <dbReference type="NCBI Taxonomy" id="36839"/>
    <lineage>
        <taxon>Bacteria</taxon>
        <taxon>Bacillati</taxon>
        <taxon>Bacillota</taxon>
        <taxon>Clostridia</taxon>
        <taxon>Eubacteriales</taxon>
        <taxon>Clostridiaceae</taxon>
        <taxon>Clostridium</taxon>
    </lineage>
</organism>
<dbReference type="Proteomes" id="UP000190951">
    <property type="component" value="Chromosome"/>
</dbReference>
<accession>A0A1S8M7U2</accession>
<dbReference type="KEGG" id="crw:CROST_035220"/>
<dbReference type="STRING" id="84029.CROST_39480"/>
<evidence type="ECO:0000313" key="1">
    <source>
        <dbReference type="EMBL" id="URZ12777.1"/>
    </source>
</evidence>
<evidence type="ECO:0000313" key="2">
    <source>
        <dbReference type="Proteomes" id="UP000190951"/>
    </source>
</evidence>
<dbReference type="RefSeq" id="WP_077834153.1">
    <property type="nucleotide sequence ID" value="NZ_CP096983.1"/>
</dbReference>
<sequence length="372" mass="44149">MNYFSDEFKSFLAEYHVFDAWQFLLNTQENINISEYCSKVIKNAINEILREHYSFQDKLNEKIEKLIDKKGGSIGLTGNDIPQNNINILGINVSLYFIVDKYIKDFFQYARNSFDIIGQLINASILANKGLDVDEVDFYNIYKELKKYKTSFPETFKSIKLIKYNKIFNYISAFNNRIKHTYDVKSIISLSIFDDRENIFINEFQKYEKTYPKEEIVKKIDEIFVFMQMSLTNVLNAVYSEINLNVFNKNRIHDLFYYYQDMKDESNNLIAIYIKIGKEITELPNELRVLLLKKKEEIDAYNCDYDDILIRDKNDNFIGRFIAKEKIERDGLIKYRKYILDKCDAGRAFVEHVNKRYGFKPMLMDGNVISDK</sequence>